<gene>
    <name evidence="3" type="ORF">BRADI_1g17106v3</name>
</gene>
<evidence type="ECO:0000313" key="5">
    <source>
        <dbReference type="Proteomes" id="UP000008810"/>
    </source>
</evidence>
<feature type="region of interest" description="Disordered" evidence="1">
    <location>
        <begin position="37"/>
        <end position="110"/>
    </location>
</feature>
<reference evidence="4" key="3">
    <citation type="submission" date="2018-08" db="UniProtKB">
        <authorList>
            <consortium name="EnsemblPlants"/>
        </authorList>
    </citation>
    <scope>IDENTIFICATION</scope>
    <source>
        <strain evidence="4">cv. Bd21</strain>
    </source>
</reference>
<dbReference type="HOGENOM" id="CLU_2174472_0_0_1"/>
<organism evidence="4">
    <name type="scientific">Brachypodium distachyon</name>
    <name type="common">Purple false brome</name>
    <name type="synonym">Trachynia distachya</name>
    <dbReference type="NCBI Taxonomy" id="15368"/>
    <lineage>
        <taxon>Eukaryota</taxon>
        <taxon>Viridiplantae</taxon>
        <taxon>Streptophyta</taxon>
        <taxon>Embryophyta</taxon>
        <taxon>Tracheophyta</taxon>
        <taxon>Spermatophyta</taxon>
        <taxon>Magnoliopsida</taxon>
        <taxon>Liliopsida</taxon>
        <taxon>Poales</taxon>
        <taxon>Poaceae</taxon>
        <taxon>BOP clade</taxon>
        <taxon>Pooideae</taxon>
        <taxon>Stipodae</taxon>
        <taxon>Brachypodieae</taxon>
        <taxon>Brachypodium</taxon>
    </lineage>
</organism>
<dbReference type="EMBL" id="CM000880">
    <property type="protein sequence ID" value="PNT74542.1"/>
    <property type="molecule type" value="Genomic_DNA"/>
</dbReference>
<keyword evidence="2" id="KW-0732">Signal</keyword>
<keyword evidence="5" id="KW-1185">Reference proteome</keyword>
<proteinExistence type="predicted"/>
<dbReference type="EnsemblPlants" id="PNT74542">
    <property type="protein sequence ID" value="PNT74542"/>
    <property type="gene ID" value="BRADI_1g17106v3"/>
</dbReference>
<dbReference type="AlphaFoldDB" id="I1GQY4"/>
<protein>
    <submittedName>
        <fullName evidence="3 4">Uncharacterized protein</fullName>
    </submittedName>
</protein>
<evidence type="ECO:0000256" key="2">
    <source>
        <dbReference type="SAM" id="SignalP"/>
    </source>
</evidence>
<reference evidence="3 4" key="1">
    <citation type="journal article" date="2010" name="Nature">
        <title>Genome sequencing and analysis of the model grass Brachypodium distachyon.</title>
        <authorList>
            <consortium name="International Brachypodium Initiative"/>
        </authorList>
    </citation>
    <scope>NUCLEOTIDE SEQUENCE [LARGE SCALE GENOMIC DNA]</scope>
    <source>
        <strain evidence="3 4">Bd21</strain>
    </source>
</reference>
<evidence type="ECO:0000313" key="4">
    <source>
        <dbReference type="EnsemblPlants" id="PNT74542"/>
    </source>
</evidence>
<reference evidence="3" key="2">
    <citation type="submission" date="2017-06" db="EMBL/GenBank/DDBJ databases">
        <title>WGS assembly of Brachypodium distachyon.</title>
        <authorList>
            <consortium name="The International Brachypodium Initiative"/>
            <person name="Lucas S."/>
            <person name="Harmon-Smith M."/>
            <person name="Lail K."/>
            <person name="Tice H."/>
            <person name="Grimwood J."/>
            <person name="Bruce D."/>
            <person name="Barry K."/>
            <person name="Shu S."/>
            <person name="Lindquist E."/>
            <person name="Wang M."/>
            <person name="Pitluck S."/>
            <person name="Vogel J.P."/>
            <person name="Garvin D.F."/>
            <person name="Mockler T.C."/>
            <person name="Schmutz J."/>
            <person name="Rokhsar D."/>
            <person name="Bevan M.W."/>
        </authorList>
    </citation>
    <scope>NUCLEOTIDE SEQUENCE</scope>
    <source>
        <strain evidence="3">Bd21</strain>
    </source>
</reference>
<accession>I1GQY4</accession>
<feature type="compositionally biased region" description="Polar residues" evidence="1">
    <location>
        <begin position="61"/>
        <end position="73"/>
    </location>
</feature>
<sequence length="110" mass="11498">MEMGRLQMVLAVLLGLAVAAAEGRRLEKEMSSLEMIAGVGSPGDQRAMLGTPRRSLGKATPSPSRSSTVYQDSWKSDPRVGGGGSGLSEHYTGRGGRATVIPEGPLPSHH</sequence>
<feature type="chain" id="PRO_5003642389" evidence="2">
    <location>
        <begin position="24"/>
        <end position="110"/>
    </location>
</feature>
<dbReference type="Gramene" id="PNT74542">
    <property type="protein sequence ID" value="PNT74542"/>
    <property type="gene ID" value="BRADI_1g17106v3"/>
</dbReference>
<name>I1GQY4_BRADI</name>
<dbReference type="Proteomes" id="UP000008810">
    <property type="component" value="Chromosome 1"/>
</dbReference>
<evidence type="ECO:0000313" key="3">
    <source>
        <dbReference type="EMBL" id="PNT74542.1"/>
    </source>
</evidence>
<dbReference type="InParanoid" id="I1GQY4"/>
<feature type="signal peptide" evidence="2">
    <location>
        <begin position="1"/>
        <end position="23"/>
    </location>
</feature>
<evidence type="ECO:0000256" key="1">
    <source>
        <dbReference type="SAM" id="MobiDB-lite"/>
    </source>
</evidence>